<accession>A0A429ZRK3</accession>
<dbReference type="RefSeq" id="WP_125955791.1">
    <property type="nucleotide sequence ID" value="NZ_JAQEJV010000001.1"/>
</dbReference>
<sequence length="161" mass="18412">MKKRTTMIGFVMMMCFMIVLAGCSTSKNEVKSAQIMSVVNSKENLQENALYHFDNGKLDVYLTFSPFENPNTDPSDSDYDKKLDETIKNLNKEFPNEDIKKDNFDNKVEKSFKNVTVSIDSEKKKVTISGKGITKEFTISDSNEKRLVDNLGNEYELTYSK</sequence>
<dbReference type="Proteomes" id="UP000288490">
    <property type="component" value="Unassembled WGS sequence"/>
</dbReference>
<comment type="caution">
    <text evidence="2">The sequence shown here is derived from an EMBL/GenBank/DDBJ whole genome shotgun (WGS) entry which is preliminary data.</text>
</comment>
<name>A0A429ZRK3_9ENTE</name>
<reference evidence="2 3" key="1">
    <citation type="submission" date="2017-05" db="EMBL/GenBank/DDBJ databases">
        <title>Vagococcus spp. assemblies.</title>
        <authorList>
            <person name="Gulvik C.A."/>
        </authorList>
    </citation>
    <scope>NUCLEOTIDE SEQUENCE [LARGE SCALE GENOMIC DNA]</scope>
    <source>
        <strain evidence="2 3">SS1994</strain>
    </source>
</reference>
<feature type="chain" id="PRO_5038568074" description="Lipoprotein" evidence="1">
    <location>
        <begin position="22"/>
        <end position="161"/>
    </location>
</feature>
<evidence type="ECO:0000313" key="2">
    <source>
        <dbReference type="EMBL" id="RST96323.1"/>
    </source>
</evidence>
<keyword evidence="3" id="KW-1185">Reference proteome</keyword>
<keyword evidence="1" id="KW-0732">Signal</keyword>
<evidence type="ECO:0000256" key="1">
    <source>
        <dbReference type="SAM" id="SignalP"/>
    </source>
</evidence>
<gene>
    <name evidence="2" type="ORF">CBF36_00910</name>
</gene>
<dbReference type="OrthoDB" id="9810636at2"/>
<evidence type="ECO:0000313" key="3">
    <source>
        <dbReference type="Proteomes" id="UP000288490"/>
    </source>
</evidence>
<proteinExistence type="predicted"/>
<feature type="signal peptide" evidence="1">
    <location>
        <begin position="1"/>
        <end position="21"/>
    </location>
</feature>
<dbReference type="AlphaFoldDB" id="A0A429ZRK3"/>
<dbReference type="PROSITE" id="PS51257">
    <property type="entry name" value="PROKAR_LIPOPROTEIN"/>
    <property type="match status" value="1"/>
</dbReference>
<evidence type="ECO:0008006" key="4">
    <source>
        <dbReference type="Google" id="ProtNLM"/>
    </source>
</evidence>
<protein>
    <recommendedName>
        <fullName evidence="4">Lipoprotein</fullName>
    </recommendedName>
</protein>
<organism evidence="2 3">
    <name type="scientific">Vagococcus bubulae</name>
    <dbReference type="NCBI Taxonomy" id="1977868"/>
    <lineage>
        <taxon>Bacteria</taxon>
        <taxon>Bacillati</taxon>
        <taxon>Bacillota</taxon>
        <taxon>Bacilli</taxon>
        <taxon>Lactobacillales</taxon>
        <taxon>Enterococcaceae</taxon>
        <taxon>Vagococcus</taxon>
    </lineage>
</organism>
<dbReference type="EMBL" id="NGJT01000001">
    <property type="protein sequence ID" value="RST96323.1"/>
    <property type="molecule type" value="Genomic_DNA"/>
</dbReference>